<evidence type="ECO:0000313" key="4">
    <source>
        <dbReference type="Proteomes" id="UP000596074"/>
    </source>
</evidence>
<feature type="domain" description="AB hydrolase-1" evidence="2">
    <location>
        <begin position="36"/>
        <end position="281"/>
    </location>
</feature>
<name>A0A9X7YM76_9GAMM</name>
<keyword evidence="3" id="KW-0378">Hydrolase</keyword>
<gene>
    <name evidence="3" type="ORF">GJQ55_01465</name>
</gene>
<evidence type="ECO:0000313" key="3">
    <source>
        <dbReference type="EMBL" id="QQD23220.1"/>
    </source>
</evidence>
<organism evidence="3 4">
    <name type="scientific">Venatoribacter cucullus</name>
    <dbReference type="NCBI Taxonomy" id="2661630"/>
    <lineage>
        <taxon>Bacteria</taxon>
        <taxon>Pseudomonadati</taxon>
        <taxon>Pseudomonadota</taxon>
        <taxon>Gammaproteobacteria</taxon>
        <taxon>Oceanospirillales</taxon>
        <taxon>Oceanospirillaceae</taxon>
        <taxon>Venatoribacter</taxon>
    </lineage>
</organism>
<accession>A0A9X7YM76</accession>
<feature type="signal peptide" evidence="1">
    <location>
        <begin position="1"/>
        <end position="22"/>
    </location>
</feature>
<sequence length="313" mass="33293">MLRSVLSAVVLSSTLLLSQAQAMSAPPPTGYTETQYPIVLAHGLFGFDAILGVDYWYKVPETLQKDGATVFLTSVANSNSPEVRGEQLIAEVERVLAITGADKVNLIGHSHGGPTTRYVASVRPDLVASVTSISGVNKGTPVAETLSQWQNGATGFSWLLENLGNTLAGAIDFLSGGGYEQDILASIGSMTFAEADAFNQQHPGGIPATACGEGAYEYQNVRYYSWAGEKPLTNVLDPLEVVTGAASLFFPAGERNDGLVGACASRLGMVIRDDFKMNHLDEVNQTFGIHALTDTDPLTVFRTHANRLKQAGL</sequence>
<dbReference type="Pfam" id="PF00561">
    <property type="entry name" value="Abhydrolase_1"/>
    <property type="match status" value="1"/>
</dbReference>
<dbReference type="Proteomes" id="UP000596074">
    <property type="component" value="Chromosome"/>
</dbReference>
<keyword evidence="1" id="KW-0732">Signal</keyword>
<proteinExistence type="predicted"/>
<feature type="chain" id="PRO_5040940975" evidence="1">
    <location>
        <begin position="23"/>
        <end position="313"/>
    </location>
</feature>
<dbReference type="SUPFAM" id="SSF53474">
    <property type="entry name" value="alpha/beta-Hydrolases"/>
    <property type="match status" value="1"/>
</dbReference>
<reference evidence="3 4" key="1">
    <citation type="submission" date="2019-11" db="EMBL/GenBank/DDBJ databases">
        <title>Venatorbacter sp. nov. a predator of Campylobacter and other Gram-negative bacteria.</title>
        <authorList>
            <person name="Saeedi A."/>
            <person name="Cummings N.J."/>
            <person name="Connerton I.F."/>
            <person name="Connerton P.L."/>
        </authorList>
    </citation>
    <scope>NUCLEOTIDE SEQUENCE [LARGE SCALE GENOMIC DNA]</scope>
    <source>
        <strain evidence="3">XL5</strain>
    </source>
</reference>
<dbReference type="InterPro" id="IPR000073">
    <property type="entry name" value="AB_hydrolase_1"/>
</dbReference>
<dbReference type="KEGG" id="vcw:GJQ55_01465"/>
<dbReference type="AlphaFoldDB" id="A0A9X7YM76"/>
<protein>
    <submittedName>
        <fullName evidence="3">Alpha/beta fold hydrolase</fullName>
    </submittedName>
</protein>
<evidence type="ECO:0000259" key="2">
    <source>
        <dbReference type="Pfam" id="PF00561"/>
    </source>
</evidence>
<dbReference type="GO" id="GO:0016787">
    <property type="term" value="F:hydrolase activity"/>
    <property type="evidence" value="ECO:0007669"/>
    <property type="project" value="UniProtKB-KW"/>
</dbReference>
<evidence type="ECO:0000256" key="1">
    <source>
        <dbReference type="SAM" id="SignalP"/>
    </source>
</evidence>
<keyword evidence="4" id="KW-1185">Reference proteome</keyword>
<dbReference type="InterPro" id="IPR029058">
    <property type="entry name" value="AB_hydrolase_fold"/>
</dbReference>
<dbReference type="EMBL" id="CP046056">
    <property type="protein sequence ID" value="QQD23220.1"/>
    <property type="molecule type" value="Genomic_DNA"/>
</dbReference>
<dbReference type="Gene3D" id="3.40.50.1820">
    <property type="entry name" value="alpha/beta hydrolase"/>
    <property type="match status" value="1"/>
</dbReference>